<protein>
    <submittedName>
        <fullName evidence="1">Uncharacterized protein</fullName>
    </submittedName>
</protein>
<proteinExistence type="predicted"/>
<organism evidence="1 2">
    <name type="scientific">Ensete ventricosum</name>
    <name type="common">Abyssinian banana</name>
    <name type="synonym">Musa ensete</name>
    <dbReference type="NCBI Taxonomy" id="4639"/>
    <lineage>
        <taxon>Eukaryota</taxon>
        <taxon>Viridiplantae</taxon>
        <taxon>Streptophyta</taxon>
        <taxon>Embryophyta</taxon>
        <taxon>Tracheophyta</taxon>
        <taxon>Spermatophyta</taxon>
        <taxon>Magnoliopsida</taxon>
        <taxon>Liliopsida</taxon>
        <taxon>Zingiberales</taxon>
        <taxon>Musaceae</taxon>
        <taxon>Ensete</taxon>
    </lineage>
</organism>
<evidence type="ECO:0000313" key="1">
    <source>
        <dbReference type="EMBL" id="RRT40968.1"/>
    </source>
</evidence>
<sequence>MAAAFAQAAHRLTHRRPPMRRCTPLSPLLRAVGDLLACVVPVTGLAANTALVGDHHYPPIVPASSLATGVAPATGLPMGVVSTCSIPTH</sequence>
<reference evidence="1 2" key="1">
    <citation type="journal article" date="2014" name="Agronomy (Basel)">
        <title>A Draft Genome Sequence for Ensete ventricosum, the Drought-Tolerant Tree Against Hunger.</title>
        <authorList>
            <person name="Harrison J."/>
            <person name="Moore K.A."/>
            <person name="Paszkiewicz K."/>
            <person name="Jones T."/>
            <person name="Grant M."/>
            <person name="Ambacheew D."/>
            <person name="Muzemil S."/>
            <person name="Studholme D.J."/>
        </authorList>
    </citation>
    <scope>NUCLEOTIDE SEQUENCE [LARGE SCALE GENOMIC DNA]</scope>
</reference>
<dbReference type="EMBL" id="AMZH03018964">
    <property type="protein sequence ID" value="RRT40968.1"/>
    <property type="molecule type" value="Genomic_DNA"/>
</dbReference>
<accession>A0A426XN71</accession>
<dbReference type="AlphaFoldDB" id="A0A426XN71"/>
<name>A0A426XN71_ENSVE</name>
<comment type="caution">
    <text evidence="1">The sequence shown here is derived from an EMBL/GenBank/DDBJ whole genome shotgun (WGS) entry which is preliminary data.</text>
</comment>
<feature type="non-terminal residue" evidence="1">
    <location>
        <position position="89"/>
    </location>
</feature>
<evidence type="ECO:0000313" key="2">
    <source>
        <dbReference type="Proteomes" id="UP000287651"/>
    </source>
</evidence>
<dbReference type="Proteomes" id="UP000287651">
    <property type="component" value="Unassembled WGS sequence"/>
</dbReference>
<gene>
    <name evidence="1" type="ORF">B296_00021402</name>
</gene>